<evidence type="ECO:0000313" key="1">
    <source>
        <dbReference type="EMBL" id="SDY70098.1"/>
    </source>
</evidence>
<proteinExistence type="predicted"/>
<accession>A0A1H3M1G4</accession>
<reference evidence="1 2" key="1">
    <citation type="submission" date="2016-10" db="EMBL/GenBank/DDBJ databases">
        <authorList>
            <person name="Varghese N."/>
            <person name="Submissions S."/>
        </authorList>
    </citation>
    <scope>NUCLEOTIDE SEQUENCE [LARGE SCALE GENOMIC DNA]</scope>
    <source>
        <strain evidence="1 2">DSM 17997</strain>
    </source>
</reference>
<dbReference type="EMBL" id="FNQC01000002">
    <property type="protein sequence ID" value="SDY70098.1"/>
    <property type="molecule type" value="Genomic_DNA"/>
</dbReference>
<keyword evidence="2" id="KW-1185">Reference proteome</keyword>
<dbReference type="Proteomes" id="UP000199663">
    <property type="component" value="Unassembled WGS sequence"/>
</dbReference>
<protein>
    <submittedName>
        <fullName evidence="1">Uncharacterized protein</fullName>
    </submittedName>
</protein>
<comment type="caution">
    <text evidence="1">The sequence shown here is derived from an EMBL/GenBank/DDBJ whole genome shotgun (WGS) entry which is preliminary data.</text>
</comment>
<evidence type="ECO:0000313" key="2">
    <source>
        <dbReference type="Proteomes" id="UP000199663"/>
    </source>
</evidence>
<gene>
    <name evidence="1" type="ORF">SAMN05444412_102291</name>
</gene>
<organism evidence="1 2">
    <name type="scientific">Rhodonellum ikkaensis</name>
    <dbReference type="NCBI Taxonomy" id="336829"/>
    <lineage>
        <taxon>Bacteria</taxon>
        <taxon>Pseudomonadati</taxon>
        <taxon>Bacteroidota</taxon>
        <taxon>Cytophagia</taxon>
        <taxon>Cytophagales</taxon>
        <taxon>Cytophagaceae</taxon>
        <taxon>Rhodonellum</taxon>
    </lineage>
</organism>
<sequence>MENDLITQTLKTYFLKKGKNLKVIQRYLRIKYNLAMDEKLLQKRLQNLSIN</sequence>
<name>A0A1H3M1G4_9BACT</name>